<dbReference type="SMART" id="SM00895">
    <property type="entry name" value="FCD"/>
    <property type="match status" value="1"/>
</dbReference>
<dbReference type="Gene3D" id="1.20.120.530">
    <property type="entry name" value="GntR ligand-binding domain-like"/>
    <property type="match status" value="1"/>
</dbReference>
<keyword evidence="6" id="KW-1185">Reference proteome</keyword>
<dbReference type="Proteomes" id="UP001500984">
    <property type="component" value="Unassembled WGS sequence"/>
</dbReference>
<dbReference type="InterPro" id="IPR036390">
    <property type="entry name" value="WH_DNA-bd_sf"/>
</dbReference>
<dbReference type="InterPro" id="IPR011711">
    <property type="entry name" value="GntR_C"/>
</dbReference>
<sequence>MKADPRVPLLLEAKGSGDRQETSVAPKRPLARYRAFEWVRNAIVAGEIGGGEYIEESTVCEAVGVSRTPVREAFNQLAAEKYITLTPRHGAQVRTVSAQELQEVYEVRRLIEGRCVEILCRSRVPVTETARIALEERLRAAAAAAESPADPELRVEASRADWTFHYSIVSAAGNSVLTETYEFLRSRQQRVSIATGVKFPELVKLFDEHHVAMLEAWRACDEDEFKRILGEHLRPADRILASLEAG</sequence>
<evidence type="ECO:0000256" key="2">
    <source>
        <dbReference type="ARBA" id="ARBA00023125"/>
    </source>
</evidence>
<evidence type="ECO:0000256" key="3">
    <source>
        <dbReference type="ARBA" id="ARBA00023163"/>
    </source>
</evidence>
<dbReference type="InterPro" id="IPR000524">
    <property type="entry name" value="Tscrpt_reg_HTH_GntR"/>
</dbReference>
<dbReference type="Gene3D" id="1.10.10.10">
    <property type="entry name" value="Winged helix-like DNA-binding domain superfamily/Winged helix DNA-binding domain"/>
    <property type="match status" value="1"/>
</dbReference>
<dbReference type="Pfam" id="PF00392">
    <property type="entry name" value="GntR"/>
    <property type="match status" value="1"/>
</dbReference>
<evidence type="ECO:0000256" key="1">
    <source>
        <dbReference type="ARBA" id="ARBA00023015"/>
    </source>
</evidence>
<dbReference type="InterPro" id="IPR036388">
    <property type="entry name" value="WH-like_DNA-bd_sf"/>
</dbReference>
<proteinExistence type="predicted"/>
<dbReference type="PANTHER" id="PTHR43537">
    <property type="entry name" value="TRANSCRIPTIONAL REGULATOR, GNTR FAMILY"/>
    <property type="match status" value="1"/>
</dbReference>
<protein>
    <submittedName>
        <fullName evidence="5">GntR family transcriptional regulator</fullName>
    </submittedName>
</protein>
<dbReference type="SUPFAM" id="SSF48008">
    <property type="entry name" value="GntR ligand-binding domain-like"/>
    <property type="match status" value="1"/>
</dbReference>
<organism evidence="5 6">
    <name type="scientific">Brevibacterium salitolerans</name>
    <dbReference type="NCBI Taxonomy" id="1403566"/>
    <lineage>
        <taxon>Bacteria</taxon>
        <taxon>Bacillati</taxon>
        <taxon>Actinomycetota</taxon>
        <taxon>Actinomycetes</taxon>
        <taxon>Micrococcales</taxon>
        <taxon>Brevibacteriaceae</taxon>
        <taxon>Brevibacterium</taxon>
    </lineage>
</organism>
<gene>
    <name evidence="5" type="ORF">GCM10009823_25870</name>
</gene>
<dbReference type="EMBL" id="BAAAPZ010000012">
    <property type="protein sequence ID" value="GAA2102390.1"/>
    <property type="molecule type" value="Genomic_DNA"/>
</dbReference>
<keyword evidence="3" id="KW-0804">Transcription</keyword>
<name>A0ABP5ILP3_9MICO</name>
<dbReference type="Pfam" id="PF07729">
    <property type="entry name" value="FCD"/>
    <property type="match status" value="1"/>
</dbReference>
<keyword evidence="1" id="KW-0805">Transcription regulation</keyword>
<dbReference type="SMART" id="SM00345">
    <property type="entry name" value="HTH_GNTR"/>
    <property type="match status" value="1"/>
</dbReference>
<dbReference type="InterPro" id="IPR008920">
    <property type="entry name" value="TF_FadR/GntR_C"/>
</dbReference>
<evidence type="ECO:0000259" key="4">
    <source>
        <dbReference type="PROSITE" id="PS50949"/>
    </source>
</evidence>
<accession>A0ABP5ILP3</accession>
<reference evidence="6" key="1">
    <citation type="journal article" date="2019" name="Int. J. Syst. Evol. Microbiol.">
        <title>The Global Catalogue of Microorganisms (GCM) 10K type strain sequencing project: providing services to taxonomists for standard genome sequencing and annotation.</title>
        <authorList>
            <consortium name="The Broad Institute Genomics Platform"/>
            <consortium name="The Broad Institute Genome Sequencing Center for Infectious Disease"/>
            <person name="Wu L."/>
            <person name="Ma J."/>
        </authorList>
    </citation>
    <scope>NUCLEOTIDE SEQUENCE [LARGE SCALE GENOMIC DNA]</scope>
    <source>
        <strain evidence="6">JCM 15900</strain>
    </source>
</reference>
<dbReference type="SUPFAM" id="SSF46785">
    <property type="entry name" value="Winged helix' DNA-binding domain"/>
    <property type="match status" value="1"/>
</dbReference>
<evidence type="ECO:0000313" key="5">
    <source>
        <dbReference type="EMBL" id="GAA2102390.1"/>
    </source>
</evidence>
<keyword evidence="2" id="KW-0238">DNA-binding</keyword>
<evidence type="ECO:0000313" key="6">
    <source>
        <dbReference type="Proteomes" id="UP001500984"/>
    </source>
</evidence>
<feature type="domain" description="HTH gntR-type" evidence="4">
    <location>
        <begin position="29"/>
        <end position="96"/>
    </location>
</feature>
<comment type="caution">
    <text evidence="5">The sequence shown here is derived from an EMBL/GenBank/DDBJ whole genome shotgun (WGS) entry which is preliminary data.</text>
</comment>
<dbReference type="PROSITE" id="PS50949">
    <property type="entry name" value="HTH_GNTR"/>
    <property type="match status" value="1"/>
</dbReference>
<dbReference type="PANTHER" id="PTHR43537:SF24">
    <property type="entry name" value="GLUCONATE OPERON TRANSCRIPTIONAL REPRESSOR"/>
    <property type="match status" value="1"/>
</dbReference>